<sequence>MVTNMGSIDRLIRLVVASALLYLGLFFYSGTSLGLGLTAGGGLMLFSATFGFCGLYKLLGINTK</sequence>
<evidence type="ECO:0000313" key="4">
    <source>
        <dbReference type="Proteomes" id="UP000658720"/>
    </source>
</evidence>
<keyword evidence="4" id="KW-1185">Reference proteome</keyword>
<feature type="transmembrane region" description="Helical" evidence="1">
    <location>
        <begin position="35"/>
        <end position="59"/>
    </location>
</feature>
<dbReference type="InterPro" id="IPR021309">
    <property type="entry name" value="YgaP-like_TM"/>
</dbReference>
<proteinExistence type="predicted"/>
<keyword evidence="1" id="KW-0472">Membrane</keyword>
<dbReference type="RefSeq" id="WP_190599197.1">
    <property type="nucleotide sequence ID" value="NZ_JADEVV010000046.1"/>
</dbReference>
<evidence type="ECO:0000259" key="2">
    <source>
        <dbReference type="Pfam" id="PF11127"/>
    </source>
</evidence>
<accession>A0ABR9VUG7</accession>
<organism evidence="3 4">
    <name type="scientific">Synechocystis salina LEGE 00031</name>
    <dbReference type="NCBI Taxonomy" id="1828736"/>
    <lineage>
        <taxon>Bacteria</taxon>
        <taxon>Bacillati</taxon>
        <taxon>Cyanobacteriota</taxon>
        <taxon>Cyanophyceae</taxon>
        <taxon>Synechococcales</taxon>
        <taxon>Merismopediaceae</taxon>
        <taxon>Synechocystis</taxon>
    </lineage>
</organism>
<feature type="transmembrane region" description="Helical" evidence="1">
    <location>
        <begin position="12"/>
        <end position="29"/>
    </location>
</feature>
<dbReference type="Pfam" id="PF11127">
    <property type="entry name" value="YgaP-like_TM"/>
    <property type="match status" value="1"/>
</dbReference>
<keyword evidence="1" id="KW-0812">Transmembrane</keyword>
<name>A0ABR9VUG7_9SYNC</name>
<dbReference type="EMBL" id="JADEVV010000046">
    <property type="protein sequence ID" value="MBE9255010.1"/>
    <property type="molecule type" value="Genomic_DNA"/>
</dbReference>
<comment type="caution">
    <text evidence="3">The sequence shown here is derived from an EMBL/GenBank/DDBJ whole genome shotgun (WGS) entry which is preliminary data.</text>
</comment>
<gene>
    <name evidence="3" type="ORF">IQ217_14410</name>
</gene>
<dbReference type="Proteomes" id="UP000658720">
    <property type="component" value="Unassembled WGS sequence"/>
</dbReference>
<evidence type="ECO:0000256" key="1">
    <source>
        <dbReference type="SAM" id="Phobius"/>
    </source>
</evidence>
<feature type="domain" description="Inner membrane protein YgaP-like transmembrane" evidence="2">
    <location>
        <begin position="1"/>
        <end position="63"/>
    </location>
</feature>
<keyword evidence="1" id="KW-1133">Transmembrane helix</keyword>
<reference evidence="3 4" key="1">
    <citation type="submission" date="2020-10" db="EMBL/GenBank/DDBJ databases">
        <authorList>
            <person name="Castelo-Branco R."/>
            <person name="Eusebio N."/>
            <person name="Adriana R."/>
            <person name="Vieira A."/>
            <person name="Brugerolle De Fraissinette N."/>
            <person name="Rezende De Castro R."/>
            <person name="Schneider M.P."/>
            <person name="Vasconcelos V."/>
            <person name="Leao P.N."/>
        </authorList>
    </citation>
    <scope>NUCLEOTIDE SEQUENCE [LARGE SCALE GENOMIC DNA]</scope>
    <source>
        <strain evidence="3 4">LEGE 00031</strain>
    </source>
</reference>
<evidence type="ECO:0000313" key="3">
    <source>
        <dbReference type="EMBL" id="MBE9255010.1"/>
    </source>
</evidence>
<protein>
    <submittedName>
        <fullName evidence="3">DUF2892 domain-containing protein</fullName>
    </submittedName>
</protein>